<evidence type="ECO:0000313" key="1">
    <source>
        <dbReference type="EMBL" id="RQO85231.1"/>
    </source>
</evidence>
<evidence type="ECO:0000313" key="2">
    <source>
        <dbReference type="Proteomes" id="UP000006729"/>
    </source>
</evidence>
<proteinExistence type="predicted"/>
<protein>
    <submittedName>
        <fullName evidence="1">Uncharacterized protein</fullName>
    </submittedName>
</protein>
<accession>A0A3N7FCY1</accession>
<dbReference type="InParanoid" id="A0A3N7FCY1"/>
<dbReference type="EMBL" id="CM009290">
    <property type="protein sequence ID" value="RQO85231.1"/>
    <property type="molecule type" value="Genomic_DNA"/>
</dbReference>
<name>A0A3N7FCY1_POPTR</name>
<gene>
    <name evidence="1" type="ORF">POPTR_001G229133</name>
</gene>
<dbReference type="AlphaFoldDB" id="A0A3N7FCY1"/>
<organism evidence="1 2">
    <name type="scientific">Populus trichocarpa</name>
    <name type="common">Western balsam poplar</name>
    <name type="synonym">Populus balsamifera subsp. trichocarpa</name>
    <dbReference type="NCBI Taxonomy" id="3694"/>
    <lineage>
        <taxon>Eukaryota</taxon>
        <taxon>Viridiplantae</taxon>
        <taxon>Streptophyta</taxon>
        <taxon>Embryophyta</taxon>
        <taxon>Tracheophyta</taxon>
        <taxon>Spermatophyta</taxon>
        <taxon>Magnoliopsida</taxon>
        <taxon>eudicotyledons</taxon>
        <taxon>Gunneridae</taxon>
        <taxon>Pentapetalae</taxon>
        <taxon>rosids</taxon>
        <taxon>fabids</taxon>
        <taxon>Malpighiales</taxon>
        <taxon>Salicaceae</taxon>
        <taxon>Saliceae</taxon>
        <taxon>Populus</taxon>
    </lineage>
</organism>
<sequence>MDCLSFFFSVLGVLGLSDAPTFVPGLAFCLLLGGLEPLASA</sequence>
<reference evidence="1 2" key="1">
    <citation type="journal article" date="2006" name="Science">
        <title>The genome of black cottonwood, Populus trichocarpa (Torr. &amp; Gray).</title>
        <authorList>
            <person name="Tuskan G.A."/>
            <person name="Difazio S."/>
            <person name="Jansson S."/>
            <person name="Bohlmann J."/>
            <person name="Grigoriev I."/>
            <person name="Hellsten U."/>
            <person name="Putnam N."/>
            <person name="Ralph S."/>
            <person name="Rombauts S."/>
            <person name="Salamov A."/>
            <person name="Schein J."/>
            <person name="Sterck L."/>
            <person name="Aerts A."/>
            <person name="Bhalerao R.R."/>
            <person name="Bhalerao R.P."/>
            <person name="Blaudez D."/>
            <person name="Boerjan W."/>
            <person name="Brun A."/>
            <person name="Brunner A."/>
            <person name="Busov V."/>
            <person name="Campbell M."/>
            <person name="Carlson J."/>
            <person name="Chalot M."/>
            <person name="Chapman J."/>
            <person name="Chen G.L."/>
            <person name="Cooper D."/>
            <person name="Coutinho P.M."/>
            <person name="Couturier J."/>
            <person name="Covert S."/>
            <person name="Cronk Q."/>
            <person name="Cunningham R."/>
            <person name="Davis J."/>
            <person name="Degroeve S."/>
            <person name="Dejardin A."/>
            <person name="Depamphilis C."/>
            <person name="Detter J."/>
            <person name="Dirks B."/>
            <person name="Dubchak I."/>
            <person name="Duplessis S."/>
            <person name="Ehlting J."/>
            <person name="Ellis B."/>
            <person name="Gendler K."/>
            <person name="Goodstein D."/>
            <person name="Gribskov M."/>
            <person name="Grimwood J."/>
            <person name="Groover A."/>
            <person name="Gunter L."/>
            <person name="Hamberger B."/>
            <person name="Heinze B."/>
            <person name="Helariutta Y."/>
            <person name="Henrissat B."/>
            <person name="Holligan D."/>
            <person name="Holt R."/>
            <person name="Huang W."/>
            <person name="Islam-Faridi N."/>
            <person name="Jones S."/>
            <person name="Jones-Rhoades M."/>
            <person name="Jorgensen R."/>
            <person name="Joshi C."/>
            <person name="Kangasjarvi J."/>
            <person name="Karlsson J."/>
            <person name="Kelleher C."/>
            <person name="Kirkpatrick R."/>
            <person name="Kirst M."/>
            <person name="Kohler A."/>
            <person name="Kalluri U."/>
            <person name="Larimer F."/>
            <person name="Leebens-Mack J."/>
            <person name="Leple J.C."/>
            <person name="Locascio P."/>
            <person name="Lou Y."/>
            <person name="Lucas S."/>
            <person name="Martin F."/>
            <person name="Montanini B."/>
            <person name="Napoli C."/>
            <person name="Nelson D.R."/>
            <person name="Nelson C."/>
            <person name="Nieminen K."/>
            <person name="Nilsson O."/>
            <person name="Pereda V."/>
            <person name="Peter G."/>
            <person name="Philippe R."/>
            <person name="Pilate G."/>
            <person name="Poliakov A."/>
            <person name="Razumovskaya J."/>
            <person name="Richardson P."/>
            <person name="Rinaldi C."/>
            <person name="Ritland K."/>
            <person name="Rouze P."/>
            <person name="Ryaboy D."/>
            <person name="Schmutz J."/>
            <person name="Schrader J."/>
            <person name="Segerman B."/>
            <person name="Shin H."/>
            <person name="Siddiqui A."/>
            <person name="Sterky F."/>
            <person name="Terry A."/>
            <person name="Tsai C.J."/>
            <person name="Uberbacher E."/>
            <person name="Unneberg P."/>
            <person name="Vahala J."/>
            <person name="Wall K."/>
            <person name="Wessler S."/>
            <person name="Yang G."/>
            <person name="Yin T."/>
            <person name="Douglas C."/>
            <person name="Marra M."/>
            <person name="Sandberg G."/>
            <person name="Van de Peer Y."/>
            <person name="Rokhsar D."/>
        </authorList>
    </citation>
    <scope>NUCLEOTIDE SEQUENCE [LARGE SCALE GENOMIC DNA]</scope>
    <source>
        <strain evidence="2">cv. Nisqually</strain>
    </source>
</reference>
<dbReference type="Proteomes" id="UP000006729">
    <property type="component" value="Chromosome 1"/>
</dbReference>
<keyword evidence="2" id="KW-1185">Reference proteome</keyword>